<sequence length="255" mass="27928">MLVSRSTNVAAFRKTCTVISQRIRSNSSRAVPSSRVTSGLIGGLAGGGLVVLAGYGFYHFSGMKQDIASASGTHKKIISITESIKSRAPPPNEALEWLRNNAYFYAYFIPGGRDYVDSIFQSIESIQQKHSKELDDIINQTYEDLKEVSKDGPSIDAATKGWLILQKSLKRITKLIGVSITESFDNHPQAKEKLSEKLSQLKSLAESHGPQAKRELVKVYQEAISAVREGLSSDSIGRVGKAIDGAIERIKKLTK</sequence>
<keyword evidence="1" id="KW-0472">Membrane</keyword>
<dbReference type="AlphaFoldDB" id="A0A420ISI9"/>
<evidence type="ECO:0000313" key="2">
    <source>
        <dbReference type="EMBL" id="RKF77490.1"/>
    </source>
</evidence>
<evidence type="ECO:0000256" key="1">
    <source>
        <dbReference type="SAM" id="Phobius"/>
    </source>
</evidence>
<evidence type="ECO:0000313" key="3">
    <source>
        <dbReference type="Proteomes" id="UP000285326"/>
    </source>
</evidence>
<dbReference type="Proteomes" id="UP000285326">
    <property type="component" value="Unassembled WGS sequence"/>
</dbReference>
<keyword evidence="1" id="KW-1133">Transmembrane helix</keyword>
<reference evidence="2 3" key="1">
    <citation type="journal article" date="2018" name="BMC Genomics">
        <title>Comparative genome analyses reveal sequence features reflecting distinct modes of host-adaptation between dicot and monocot powdery mildew.</title>
        <authorList>
            <person name="Wu Y."/>
            <person name="Ma X."/>
            <person name="Pan Z."/>
            <person name="Kale S.D."/>
            <person name="Song Y."/>
            <person name="King H."/>
            <person name="Zhang Q."/>
            <person name="Presley C."/>
            <person name="Deng X."/>
            <person name="Wei C.I."/>
            <person name="Xiao S."/>
        </authorList>
    </citation>
    <scope>NUCLEOTIDE SEQUENCE [LARGE SCALE GENOMIC DNA]</scope>
    <source>
        <strain evidence="2">UMSG1</strain>
    </source>
</reference>
<protein>
    <submittedName>
        <fullName evidence="2">Uncharacterized protein</fullName>
    </submittedName>
</protein>
<feature type="transmembrane region" description="Helical" evidence="1">
    <location>
        <begin position="36"/>
        <end position="58"/>
    </location>
</feature>
<keyword evidence="1" id="KW-0812">Transmembrane</keyword>
<comment type="caution">
    <text evidence="2">The sequence shown here is derived from an EMBL/GenBank/DDBJ whole genome shotgun (WGS) entry which is preliminary data.</text>
</comment>
<name>A0A420ISI9_9PEZI</name>
<proteinExistence type="predicted"/>
<accession>A0A420ISI9</accession>
<gene>
    <name evidence="2" type="ORF">GcM1_219071</name>
</gene>
<organism evidence="2 3">
    <name type="scientific">Golovinomyces cichoracearum</name>
    <dbReference type="NCBI Taxonomy" id="62708"/>
    <lineage>
        <taxon>Eukaryota</taxon>
        <taxon>Fungi</taxon>
        <taxon>Dikarya</taxon>
        <taxon>Ascomycota</taxon>
        <taxon>Pezizomycotina</taxon>
        <taxon>Leotiomycetes</taxon>
        <taxon>Erysiphales</taxon>
        <taxon>Erysiphaceae</taxon>
        <taxon>Golovinomyces</taxon>
    </lineage>
</organism>
<dbReference type="EMBL" id="MCBS01021907">
    <property type="protein sequence ID" value="RKF77490.1"/>
    <property type="molecule type" value="Genomic_DNA"/>
</dbReference>